<dbReference type="STRING" id="857967.G0QM59"/>
<keyword evidence="5 8" id="KW-0862">Zinc</keyword>
<evidence type="ECO:0000256" key="7">
    <source>
        <dbReference type="PIRSR" id="PIRSR601577-1"/>
    </source>
</evidence>
<evidence type="ECO:0000256" key="1">
    <source>
        <dbReference type="ARBA" id="ARBA00005860"/>
    </source>
</evidence>
<evidence type="ECO:0000256" key="8">
    <source>
        <dbReference type="PIRSR" id="PIRSR601577-2"/>
    </source>
</evidence>
<feature type="active site" evidence="7">
    <location>
        <position position="124"/>
    </location>
</feature>
<reference evidence="9 10" key="1">
    <citation type="submission" date="2011-07" db="EMBL/GenBank/DDBJ databases">
        <authorList>
            <person name="Coyne R."/>
            <person name="Brami D."/>
            <person name="Johnson J."/>
            <person name="Hostetler J."/>
            <person name="Hannick L."/>
            <person name="Clark T."/>
            <person name="Cassidy-Hanley D."/>
            <person name="Inman J."/>
        </authorList>
    </citation>
    <scope>NUCLEOTIDE SEQUENCE [LARGE SCALE GENOMIC DNA]</scope>
    <source>
        <strain evidence="9 10">G5</strain>
    </source>
</reference>
<evidence type="ECO:0000256" key="2">
    <source>
        <dbReference type="ARBA" id="ARBA00022670"/>
    </source>
</evidence>
<dbReference type="GO" id="GO:0006508">
    <property type="term" value="P:proteolysis"/>
    <property type="evidence" value="ECO:0007669"/>
    <property type="project" value="UniProtKB-KW"/>
</dbReference>
<accession>G0QM59</accession>
<dbReference type="SUPFAM" id="SSF55486">
    <property type="entry name" value="Metalloproteases ('zincins'), catalytic domain"/>
    <property type="match status" value="1"/>
</dbReference>
<gene>
    <name evidence="9" type="ORF">IMG5_044860</name>
</gene>
<comment type="cofactor">
    <cofactor evidence="8">
        <name>Zn(2+)</name>
        <dbReference type="ChEBI" id="CHEBI:29105"/>
    </cofactor>
    <text evidence="8">Binds 1 zinc ion per subunit.</text>
</comment>
<evidence type="ECO:0000256" key="3">
    <source>
        <dbReference type="ARBA" id="ARBA00022723"/>
    </source>
</evidence>
<dbReference type="Gene3D" id="3.90.132.10">
    <property type="entry name" value="Leishmanolysin , domain 2"/>
    <property type="match status" value="1"/>
</dbReference>
<evidence type="ECO:0000256" key="5">
    <source>
        <dbReference type="ARBA" id="ARBA00022833"/>
    </source>
</evidence>
<name>G0QM59_ICHMU</name>
<dbReference type="InterPro" id="IPR001577">
    <property type="entry name" value="Peptidase_M8"/>
</dbReference>
<evidence type="ECO:0000313" key="10">
    <source>
        <dbReference type="Proteomes" id="UP000008983"/>
    </source>
</evidence>
<keyword evidence="3 8" id="KW-0479">Metal-binding</keyword>
<dbReference type="AlphaFoldDB" id="G0QM59"/>
<dbReference type="GO" id="GO:0046872">
    <property type="term" value="F:metal ion binding"/>
    <property type="evidence" value="ECO:0007669"/>
    <property type="project" value="UniProtKB-KW"/>
</dbReference>
<dbReference type="Gene3D" id="3.10.170.20">
    <property type="match status" value="1"/>
</dbReference>
<dbReference type="eggNOG" id="KOG2556">
    <property type="taxonomic scope" value="Eukaryota"/>
</dbReference>
<dbReference type="EMBL" id="GL983395">
    <property type="protein sequence ID" value="EGR33695.1"/>
    <property type="molecule type" value="Genomic_DNA"/>
</dbReference>
<sequence>MQKLYPYQVISPDDDYTDIRNLQSKKSLPKSEQQMRFNSDLDKCGEVTVPQNDRDKGKDSDLHIYAQYLNNDQLSFVAYAANCQFVYKVGPSHGQITFNLGQLEKKDLSQQFIFQDILEIVIHEMTHVLGFTQHSIPLWIQSDKSSYVEPTIKKKFREIDTLFLKTPKVLQFARKYFNCPSLTGVPLENLGGPGSANSHWKNTIINGEYMNSQQQPLQSYFSGFTANLLRDTGFYEEIKESMEEDIFYGKGAGCQHVTGQCNCTKNEFCIPIKEQDLCDFYHIGASNCIAGQFNEPNCLCYKYECSSNGQLVTIHVGKQKVVCTKNLEKMQVNGYDGTICVCNKGYFGNDCSLTKPILKA</sequence>
<feature type="binding site" evidence="8">
    <location>
        <position position="199"/>
    </location>
    <ligand>
        <name>Zn(2+)</name>
        <dbReference type="ChEBI" id="CHEBI:29105"/>
        <note>catalytic</note>
    </ligand>
</feature>
<keyword evidence="2" id="KW-0645">Protease</keyword>
<dbReference type="GO" id="GO:0004222">
    <property type="term" value="F:metalloendopeptidase activity"/>
    <property type="evidence" value="ECO:0007669"/>
    <property type="project" value="InterPro"/>
</dbReference>
<dbReference type="Proteomes" id="UP000008983">
    <property type="component" value="Unassembled WGS sequence"/>
</dbReference>
<keyword evidence="6 8" id="KW-0482">Metalloprotease</keyword>
<protein>
    <submittedName>
        <fullName evidence="9">Leishmanolysin family protein, putative</fullName>
        <ecNumber evidence="9">3.4.24.36</ecNumber>
    </submittedName>
</protein>
<dbReference type="GO" id="GO:0016020">
    <property type="term" value="C:membrane"/>
    <property type="evidence" value="ECO:0007669"/>
    <property type="project" value="InterPro"/>
</dbReference>
<dbReference type="Pfam" id="PF01457">
    <property type="entry name" value="Peptidase_M8"/>
    <property type="match status" value="1"/>
</dbReference>
<evidence type="ECO:0000313" key="9">
    <source>
        <dbReference type="EMBL" id="EGR33695.1"/>
    </source>
</evidence>
<dbReference type="RefSeq" id="XP_004037681.1">
    <property type="nucleotide sequence ID" value="XM_004037633.1"/>
</dbReference>
<dbReference type="InParanoid" id="G0QM59"/>
<dbReference type="OrthoDB" id="238768at2759"/>
<keyword evidence="10" id="KW-1185">Reference proteome</keyword>
<keyword evidence="4 9" id="KW-0378">Hydrolase</keyword>
<feature type="binding site" evidence="8">
    <location>
        <position position="127"/>
    </location>
    <ligand>
        <name>Zn(2+)</name>
        <dbReference type="ChEBI" id="CHEBI:29105"/>
        <note>catalytic</note>
    </ligand>
</feature>
<organism evidence="9 10">
    <name type="scientific">Ichthyophthirius multifiliis</name>
    <name type="common">White spot disease agent</name>
    <name type="synonym">Ich</name>
    <dbReference type="NCBI Taxonomy" id="5932"/>
    <lineage>
        <taxon>Eukaryota</taxon>
        <taxon>Sar</taxon>
        <taxon>Alveolata</taxon>
        <taxon>Ciliophora</taxon>
        <taxon>Intramacronucleata</taxon>
        <taxon>Oligohymenophorea</taxon>
        <taxon>Hymenostomatida</taxon>
        <taxon>Ophryoglenina</taxon>
        <taxon>Ichthyophthirius</taxon>
    </lineage>
</organism>
<dbReference type="PANTHER" id="PTHR10942:SF0">
    <property type="entry name" value="LEISHMANOLYSIN-LIKE PEPTIDASE"/>
    <property type="match status" value="1"/>
</dbReference>
<dbReference type="PANTHER" id="PTHR10942">
    <property type="entry name" value="LEISHMANOLYSIN-LIKE PEPTIDASE"/>
    <property type="match status" value="1"/>
</dbReference>
<dbReference type="EC" id="3.4.24.36" evidence="9"/>
<dbReference type="GO" id="GO:0005737">
    <property type="term" value="C:cytoplasm"/>
    <property type="evidence" value="ECO:0007669"/>
    <property type="project" value="TreeGrafter"/>
</dbReference>
<comment type="similarity">
    <text evidence="1">Belongs to the peptidase M8 family.</text>
</comment>
<feature type="binding site" evidence="8">
    <location>
        <position position="123"/>
    </location>
    <ligand>
        <name>Zn(2+)</name>
        <dbReference type="ChEBI" id="CHEBI:29105"/>
        <note>catalytic</note>
    </ligand>
</feature>
<dbReference type="GO" id="GO:0007155">
    <property type="term" value="P:cell adhesion"/>
    <property type="evidence" value="ECO:0007669"/>
    <property type="project" value="InterPro"/>
</dbReference>
<proteinExistence type="inferred from homology"/>
<evidence type="ECO:0000256" key="6">
    <source>
        <dbReference type="ARBA" id="ARBA00023049"/>
    </source>
</evidence>
<dbReference type="GeneID" id="14909880"/>
<evidence type="ECO:0000256" key="4">
    <source>
        <dbReference type="ARBA" id="ARBA00022801"/>
    </source>
</evidence>